<feature type="transmembrane region" description="Helical" evidence="1">
    <location>
        <begin position="6"/>
        <end position="29"/>
    </location>
</feature>
<evidence type="ECO:0000313" key="3">
    <source>
        <dbReference type="Proteomes" id="UP000092741"/>
    </source>
</evidence>
<gene>
    <name evidence="2" type="ORF">BA890_18200</name>
</gene>
<accession>A0AAN1CYB6</accession>
<dbReference type="Proteomes" id="UP000092741">
    <property type="component" value="Chromosome 2"/>
</dbReference>
<evidence type="ECO:0000313" key="2">
    <source>
        <dbReference type="EMBL" id="ANQ14675.1"/>
    </source>
</evidence>
<keyword evidence="1" id="KW-1133">Transmembrane helix</keyword>
<dbReference type="AlphaFoldDB" id="A0AAN1CYB6"/>
<keyword evidence="3" id="KW-1185">Reference proteome</keyword>
<keyword evidence="1" id="KW-0472">Membrane</keyword>
<name>A0AAN1CYB6_VIBNA</name>
<organism evidence="2 3">
    <name type="scientific">Vibrio natriegens NBRC 15636 = ATCC 14048 = DSM 759</name>
    <dbReference type="NCBI Taxonomy" id="1219067"/>
    <lineage>
        <taxon>Bacteria</taxon>
        <taxon>Pseudomonadati</taxon>
        <taxon>Pseudomonadota</taxon>
        <taxon>Gammaproteobacteria</taxon>
        <taxon>Vibrionales</taxon>
        <taxon>Vibrionaceae</taxon>
        <taxon>Vibrio</taxon>
    </lineage>
</organism>
<protein>
    <submittedName>
        <fullName evidence="2">Uncharacterized protein</fullName>
    </submittedName>
</protein>
<keyword evidence="1" id="KW-0812">Transmembrane</keyword>
<dbReference type="KEGG" id="vna:PN96_22705"/>
<evidence type="ECO:0000256" key="1">
    <source>
        <dbReference type="SAM" id="Phobius"/>
    </source>
</evidence>
<dbReference type="EMBL" id="CP016346">
    <property type="protein sequence ID" value="ANQ14675.1"/>
    <property type="molecule type" value="Genomic_DNA"/>
</dbReference>
<sequence>MARNRILPIPLILLIPVVLLIIVIVAGVYRFSLSDDEILAKFPQSEVQTNTIISDVLNIKSSNPWTIQVPEQNAVSFIDEWDKEHGYLIGQYDAGATKGKVLLPTEFIVQRQIEDVPWIVAPMIVTSQGTGSFYYIGLFKFDAVPSRVILLDSVFIGDRIKFNQLEWRDDTIIDASYLTHDENQAMSEVPKQLNSVSLKRVGNFLHMQQR</sequence>
<dbReference type="RefSeq" id="WP_020335313.1">
    <property type="nucleotide sequence ID" value="NZ_ATFJ01000036.1"/>
</dbReference>
<reference evidence="2 3" key="1">
    <citation type="submission" date="2016-07" db="EMBL/GenBank/DDBJ databases">
        <title>Developing Vibrio natriegens as a novel, fast-growing host for biotechnology.</title>
        <authorList>
            <person name="Weinstock M.T."/>
            <person name="Hesek E.D."/>
            <person name="Wilson C.M."/>
            <person name="Gibson D.G."/>
        </authorList>
    </citation>
    <scope>NUCLEOTIDE SEQUENCE [LARGE SCALE GENOMIC DNA]</scope>
    <source>
        <strain evidence="2 3">ATCC 14048</strain>
    </source>
</reference>
<dbReference type="GeneID" id="70915663"/>
<proteinExistence type="predicted"/>